<evidence type="ECO:0000259" key="8">
    <source>
        <dbReference type="PROSITE" id="PS51918"/>
    </source>
</evidence>
<evidence type="ECO:0000256" key="5">
    <source>
        <dbReference type="ARBA" id="ARBA00022898"/>
    </source>
</evidence>
<evidence type="ECO:0000256" key="6">
    <source>
        <dbReference type="ARBA" id="ARBA00023004"/>
    </source>
</evidence>
<dbReference type="InterPro" id="IPR013785">
    <property type="entry name" value="Aldolase_TIM"/>
</dbReference>
<dbReference type="PROSITE" id="PS51918">
    <property type="entry name" value="RADICAL_SAM"/>
    <property type="match status" value="1"/>
</dbReference>
<proteinExistence type="predicted"/>
<evidence type="ECO:0000256" key="4">
    <source>
        <dbReference type="ARBA" id="ARBA00022723"/>
    </source>
</evidence>
<dbReference type="PIRSF" id="PIRSF004911">
    <property type="entry name" value="DUF160"/>
    <property type="match status" value="1"/>
</dbReference>
<evidence type="ECO:0000256" key="3">
    <source>
        <dbReference type="ARBA" id="ARBA00022691"/>
    </source>
</evidence>
<keyword evidence="3" id="KW-0949">S-adenosyl-L-methionine</keyword>
<dbReference type="EC" id="5.4.3.2" evidence="9"/>
<dbReference type="InterPro" id="IPR003739">
    <property type="entry name" value="Lys_aminomutase/Glu_NH3_mut"/>
</dbReference>
<comment type="cofactor">
    <cofactor evidence="1">
        <name>pyridoxal 5'-phosphate</name>
        <dbReference type="ChEBI" id="CHEBI:597326"/>
    </cofactor>
</comment>
<dbReference type="Gene3D" id="3.20.20.70">
    <property type="entry name" value="Aldolase class I"/>
    <property type="match status" value="1"/>
</dbReference>
<evidence type="ECO:0000256" key="7">
    <source>
        <dbReference type="ARBA" id="ARBA00023014"/>
    </source>
</evidence>
<keyword evidence="6" id="KW-0408">Iron</keyword>
<dbReference type="InterPro" id="IPR058240">
    <property type="entry name" value="rSAM_sf"/>
</dbReference>
<dbReference type="SFLD" id="SFLDG01070">
    <property type="entry name" value="PLP-dependent"/>
    <property type="match status" value="1"/>
</dbReference>
<gene>
    <name evidence="9" type="ORF">ASZ90_010724</name>
</gene>
<keyword evidence="4" id="KW-0479">Metal-binding</keyword>
<keyword evidence="7" id="KW-0411">Iron-sulfur</keyword>
<protein>
    <submittedName>
        <fullName evidence="9">Lysine 2,3-aminomutase</fullName>
        <ecNumber evidence="9">5.4.3.2</ecNumber>
    </submittedName>
</protein>
<dbReference type="AlphaFoldDB" id="A0A0W8FF87"/>
<accession>A0A0W8FF87</accession>
<keyword evidence="5" id="KW-0663">Pyridoxal phosphate</keyword>
<dbReference type="EMBL" id="LNQE01001277">
    <property type="protein sequence ID" value="KUG19544.1"/>
    <property type="molecule type" value="Genomic_DNA"/>
</dbReference>
<dbReference type="InterPro" id="IPR007197">
    <property type="entry name" value="rSAM"/>
</dbReference>
<dbReference type="PANTHER" id="PTHR30538">
    <property type="entry name" value="LYSINE 2,3-AMINOMUTASE-RELATED"/>
    <property type="match status" value="1"/>
</dbReference>
<feature type="domain" description="Radical SAM core" evidence="8">
    <location>
        <begin position="85"/>
        <end position="304"/>
    </location>
</feature>
<dbReference type="SUPFAM" id="SSF102114">
    <property type="entry name" value="Radical SAM enzymes"/>
    <property type="match status" value="1"/>
</dbReference>
<dbReference type="SFLD" id="SFLDS00029">
    <property type="entry name" value="Radical_SAM"/>
    <property type="match status" value="1"/>
</dbReference>
<evidence type="ECO:0000313" key="9">
    <source>
        <dbReference type="EMBL" id="KUG19544.1"/>
    </source>
</evidence>
<dbReference type="GO" id="GO:0051539">
    <property type="term" value="F:4 iron, 4 sulfur cluster binding"/>
    <property type="evidence" value="ECO:0007669"/>
    <property type="project" value="UniProtKB-KW"/>
</dbReference>
<dbReference type="Pfam" id="PF04055">
    <property type="entry name" value="Radical_SAM"/>
    <property type="match status" value="1"/>
</dbReference>
<evidence type="ECO:0000256" key="2">
    <source>
        <dbReference type="ARBA" id="ARBA00022485"/>
    </source>
</evidence>
<dbReference type="CDD" id="cd01335">
    <property type="entry name" value="Radical_SAM"/>
    <property type="match status" value="1"/>
</dbReference>
<organism evidence="9">
    <name type="scientific">hydrocarbon metagenome</name>
    <dbReference type="NCBI Taxonomy" id="938273"/>
    <lineage>
        <taxon>unclassified sequences</taxon>
        <taxon>metagenomes</taxon>
        <taxon>ecological metagenomes</taxon>
    </lineage>
</organism>
<dbReference type="GO" id="GO:0050066">
    <property type="term" value="F:L-lysine 2,3-aminomutase activity"/>
    <property type="evidence" value="ECO:0007669"/>
    <property type="project" value="UniProtKB-EC"/>
</dbReference>
<evidence type="ECO:0000256" key="1">
    <source>
        <dbReference type="ARBA" id="ARBA00001933"/>
    </source>
</evidence>
<dbReference type="PANTHER" id="PTHR30538:SF0">
    <property type="entry name" value="L-LYSINE 2,3-AMINOMUTASE AQ_1632-RELATED"/>
    <property type="match status" value="1"/>
</dbReference>
<keyword evidence="2" id="KW-0004">4Fe-4S</keyword>
<dbReference type="GO" id="GO:0046872">
    <property type="term" value="F:metal ion binding"/>
    <property type="evidence" value="ECO:0007669"/>
    <property type="project" value="UniProtKB-KW"/>
</dbReference>
<name>A0A0W8FF87_9ZZZZ</name>
<sequence>MSTPVYRTRVDNIDGLNESERRELKRVEEMYAFRANDYYLSLIDWDDPDDPIRRIILPDPRELEPWGVLDASAESTYTKTSGLQHKYEQTALLLVSDVCGGFCRYCFRKRLFMDSNRETVRDMDPDLAYIRDHPEITNILLTGGDPLILSTARLESIIHKLRQIEHVRVIRIGSKIPAFNPYRIINDPSLLALIRTYSTEQRRIYIMTQFTHQKELTDIAIDGIDLLIKAGAILANQTPLLRGINDDPGVLGDLLRSLSFIGVPPYYVFQCRPTRGNRHFVVPVEEGYGIFEQAKALCSGLAKRPRLIMSHQTGKIEVVGVDERHVYFKYHQAAKREDIGKFMVYRRNPQACWFDDYTEGLYESRVGSGIFPGRLPLPAQ</sequence>
<comment type="caution">
    <text evidence="9">The sequence shown here is derived from an EMBL/GenBank/DDBJ whole genome shotgun (WGS) entry which is preliminary data.</text>
</comment>
<reference evidence="9" key="1">
    <citation type="journal article" date="2015" name="Proc. Natl. Acad. Sci. U.S.A.">
        <title>Networks of energetic and metabolic interactions define dynamics in microbial communities.</title>
        <authorList>
            <person name="Embree M."/>
            <person name="Liu J.K."/>
            <person name="Al-Bassam M.M."/>
            <person name="Zengler K."/>
        </authorList>
    </citation>
    <scope>NUCLEOTIDE SEQUENCE</scope>
</reference>
<keyword evidence="9" id="KW-0413">Isomerase</keyword>